<dbReference type="EMBL" id="AUZY01006087">
    <property type="protein sequence ID" value="EQD55406.1"/>
    <property type="molecule type" value="Genomic_DNA"/>
</dbReference>
<dbReference type="AlphaFoldDB" id="T1A445"/>
<proteinExistence type="predicted"/>
<reference evidence="1" key="2">
    <citation type="journal article" date="2014" name="ISME J.">
        <title>Microbial stratification in low pH oxic and suboxic macroscopic growths along an acid mine drainage.</title>
        <authorList>
            <person name="Mendez-Garcia C."/>
            <person name="Mesa V."/>
            <person name="Sprenger R.R."/>
            <person name="Richter M."/>
            <person name="Diez M.S."/>
            <person name="Solano J."/>
            <person name="Bargiela R."/>
            <person name="Golyshina O.V."/>
            <person name="Manteca A."/>
            <person name="Ramos J.L."/>
            <person name="Gallego J.R."/>
            <person name="Llorente I."/>
            <person name="Martins Dos Santos V.A."/>
            <person name="Jensen O.N."/>
            <person name="Pelaez A.I."/>
            <person name="Sanchez J."/>
            <person name="Ferrer M."/>
        </authorList>
    </citation>
    <scope>NUCLEOTIDE SEQUENCE</scope>
</reference>
<feature type="non-terminal residue" evidence="1">
    <location>
        <position position="1"/>
    </location>
</feature>
<feature type="non-terminal residue" evidence="1">
    <location>
        <position position="94"/>
    </location>
</feature>
<comment type="caution">
    <text evidence="1">The sequence shown here is derived from an EMBL/GenBank/DDBJ whole genome shotgun (WGS) entry which is preliminary data.</text>
</comment>
<organism evidence="1">
    <name type="scientific">mine drainage metagenome</name>
    <dbReference type="NCBI Taxonomy" id="410659"/>
    <lineage>
        <taxon>unclassified sequences</taxon>
        <taxon>metagenomes</taxon>
        <taxon>ecological metagenomes</taxon>
    </lineage>
</organism>
<name>T1A445_9ZZZZ</name>
<sequence length="94" mass="9777">HARSRLHPSATRRSAVALDRTPCGLAKPCEGESATLLGGYRLMRNDKVSPETIREGGLGCVARQVRSHPGVLLAVEGATSVSYAHAVAADLGAT</sequence>
<evidence type="ECO:0000313" key="1">
    <source>
        <dbReference type="EMBL" id="EQD55406.1"/>
    </source>
</evidence>
<gene>
    <name evidence="1" type="ORF">B1B_09244</name>
</gene>
<accession>T1A445</accession>
<reference evidence="1" key="1">
    <citation type="submission" date="2013-08" db="EMBL/GenBank/DDBJ databases">
        <authorList>
            <person name="Mendez C."/>
            <person name="Richter M."/>
            <person name="Ferrer M."/>
            <person name="Sanchez J."/>
        </authorList>
    </citation>
    <scope>NUCLEOTIDE SEQUENCE</scope>
</reference>
<protein>
    <submittedName>
        <fullName evidence="1">Uncharacterized protein</fullName>
    </submittedName>
</protein>